<organism evidence="7 8">
    <name type="scientific">Ezakiella coagulans</name>
    <dbReference type="NCBI Taxonomy" id="46507"/>
    <lineage>
        <taxon>Bacteria</taxon>
        <taxon>Bacillati</taxon>
        <taxon>Bacillota</taxon>
        <taxon>Tissierellia</taxon>
        <taxon>Ezakiella</taxon>
    </lineage>
</organism>
<name>A0A2U1DN52_9FIRM</name>
<dbReference type="Gene3D" id="3.40.1010.10">
    <property type="entry name" value="Cobalt-precorrin-4 Transmethylase, Domain 1"/>
    <property type="match status" value="1"/>
</dbReference>
<reference evidence="7 8" key="1">
    <citation type="submission" date="2018-04" db="EMBL/GenBank/DDBJ databases">
        <title>Genomic Encyclopedia of Type Strains, Phase IV (KMG-IV): sequencing the most valuable type-strain genomes for metagenomic binning, comparative biology and taxonomic classification.</title>
        <authorList>
            <person name="Goeker M."/>
        </authorList>
    </citation>
    <scope>NUCLEOTIDE SEQUENCE [LARGE SCALE GENOMIC DNA]</scope>
    <source>
        <strain evidence="7 8">DSM 20705</strain>
    </source>
</reference>
<keyword evidence="4" id="KW-0949">S-adenosyl-L-methionine</keyword>
<protein>
    <recommendedName>
        <fullName evidence="1">uroporphyrinogen-III C-methyltransferase</fullName>
        <ecNumber evidence="1">2.1.1.107</ecNumber>
    </recommendedName>
</protein>
<dbReference type="Pfam" id="PF00590">
    <property type="entry name" value="TP_methylase"/>
    <property type="match status" value="1"/>
</dbReference>
<feature type="domain" description="Tetrapyrrole methylase" evidence="6">
    <location>
        <begin position="6"/>
        <end position="212"/>
    </location>
</feature>
<dbReference type="NCBIfam" id="TIGR01469">
    <property type="entry name" value="cobA_cysG_Cterm"/>
    <property type="match status" value="1"/>
</dbReference>
<sequence length="238" mass="25961">MERKTVLAGTGPGDIELVTIKTLNAVKEADIILYDALIPKELLDYKKPGAEQIFVGKRAGKHSMKQEEINELLLECSRKYKYTLRLKGGDPFVFGRGGEEFLYLKEHGITPLVFPGLSSSTSAPLLSNIPITHRGVSTSFTVLTGHEMAGSTVDFDALAKLNGTIIVLMGIGNTEIISEKLMNAGKSKNTPVAFIEKASTKDQRLTITTLENAYKTKIEKDIQTPGIIVIGDVVNVLR</sequence>
<dbReference type="InterPro" id="IPR014777">
    <property type="entry name" value="4pyrrole_Mease_sub1"/>
</dbReference>
<evidence type="ECO:0000256" key="2">
    <source>
        <dbReference type="ARBA" id="ARBA00022603"/>
    </source>
</evidence>
<dbReference type="InterPro" id="IPR006366">
    <property type="entry name" value="CobA/CysG_C"/>
</dbReference>
<dbReference type="PANTHER" id="PTHR45790:SF3">
    <property type="entry name" value="S-ADENOSYL-L-METHIONINE-DEPENDENT UROPORPHYRINOGEN III METHYLTRANSFERASE, CHLOROPLASTIC"/>
    <property type="match status" value="1"/>
</dbReference>
<evidence type="ECO:0000256" key="3">
    <source>
        <dbReference type="ARBA" id="ARBA00022679"/>
    </source>
</evidence>
<evidence type="ECO:0000256" key="1">
    <source>
        <dbReference type="ARBA" id="ARBA00012162"/>
    </source>
</evidence>
<dbReference type="EMBL" id="QEKV01000012">
    <property type="protein sequence ID" value="PVY88979.1"/>
    <property type="molecule type" value="Genomic_DNA"/>
</dbReference>
<dbReference type="PANTHER" id="PTHR45790">
    <property type="entry name" value="SIROHEME SYNTHASE-RELATED"/>
    <property type="match status" value="1"/>
</dbReference>
<dbReference type="CDD" id="cd11642">
    <property type="entry name" value="SUMT"/>
    <property type="match status" value="1"/>
</dbReference>
<proteinExistence type="predicted"/>
<dbReference type="AlphaFoldDB" id="A0A2U1DN52"/>
<dbReference type="RefSeq" id="WP_116480535.1">
    <property type="nucleotide sequence ID" value="NZ_JBKYKF010000024.1"/>
</dbReference>
<dbReference type="GO" id="GO:0032259">
    <property type="term" value="P:methylation"/>
    <property type="evidence" value="ECO:0007669"/>
    <property type="project" value="UniProtKB-KW"/>
</dbReference>
<dbReference type="Proteomes" id="UP000245793">
    <property type="component" value="Unassembled WGS sequence"/>
</dbReference>
<evidence type="ECO:0000313" key="7">
    <source>
        <dbReference type="EMBL" id="PVY88979.1"/>
    </source>
</evidence>
<dbReference type="InterPro" id="IPR035996">
    <property type="entry name" value="4pyrrol_Methylase_sf"/>
</dbReference>
<dbReference type="FunFam" id="3.40.1010.10:FF:000001">
    <property type="entry name" value="Siroheme synthase"/>
    <property type="match status" value="1"/>
</dbReference>
<evidence type="ECO:0000313" key="8">
    <source>
        <dbReference type="Proteomes" id="UP000245793"/>
    </source>
</evidence>
<dbReference type="InterPro" id="IPR014776">
    <property type="entry name" value="4pyrrole_Mease_sub2"/>
</dbReference>
<comment type="caution">
    <text evidence="7">The sequence shown here is derived from an EMBL/GenBank/DDBJ whole genome shotgun (WGS) entry which is preliminary data.</text>
</comment>
<gene>
    <name evidence="7" type="ORF">C7381_1124</name>
</gene>
<accession>A0A2U1DN52</accession>
<evidence type="ECO:0000256" key="4">
    <source>
        <dbReference type="ARBA" id="ARBA00022691"/>
    </source>
</evidence>
<evidence type="ECO:0000259" key="6">
    <source>
        <dbReference type="Pfam" id="PF00590"/>
    </source>
</evidence>
<evidence type="ECO:0000256" key="5">
    <source>
        <dbReference type="ARBA" id="ARBA00023244"/>
    </source>
</evidence>
<keyword evidence="2 7" id="KW-0489">Methyltransferase</keyword>
<dbReference type="SUPFAM" id="SSF53790">
    <property type="entry name" value="Tetrapyrrole methylase"/>
    <property type="match status" value="1"/>
</dbReference>
<dbReference type="Gene3D" id="3.30.950.10">
    <property type="entry name" value="Methyltransferase, Cobalt-precorrin-4 Transmethylase, Domain 2"/>
    <property type="match status" value="1"/>
</dbReference>
<dbReference type="NCBIfam" id="NF004790">
    <property type="entry name" value="PRK06136.1"/>
    <property type="match status" value="1"/>
</dbReference>
<dbReference type="GO" id="GO:0004851">
    <property type="term" value="F:uroporphyrin-III C-methyltransferase activity"/>
    <property type="evidence" value="ECO:0007669"/>
    <property type="project" value="UniProtKB-EC"/>
</dbReference>
<dbReference type="EC" id="2.1.1.107" evidence="1"/>
<keyword evidence="8" id="KW-1185">Reference proteome</keyword>
<dbReference type="InterPro" id="IPR000878">
    <property type="entry name" value="4pyrrol_Mease"/>
</dbReference>
<keyword evidence="5" id="KW-0627">Porphyrin biosynthesis</keyword>
<dbReference type="GO" id="GO:0019354">
    <property type="term" value="P:siroheme biosynthetic process"/>
    <property type="evidence" value="ECO:0007669"/>
    <property type="project" value="InterPro"/>
</dbReference>
<dbReference type="InterPro" id="IPR050161">
    <property type="entry name" value="Siro_Cobalamin_biosynth"/>
</dbReference>
<keyword evidence="3 7" id="KW-0808">Transferase</keyword>